<organism evidence="2">
    <name type="scientific">uncultured Actinomycetospora sp</name>
    <dbReference type="NCBI Taxonomy" id="1135996"/>
    <lineage>
        <taxon>Bacteria</taxon>
        <taxon>Bacillati</taxon>
        <taxon>Actinomycetota</taxon>
        <taxon>Actinomycetes</taxon>
        <taxon>Pseudonocardiales</taxon>
        <taxon>Pseudonocardiaceae</taxon>
        <taxon>Actinomycetospora</taxon>
        <taxon>environmental samples</taxon>
    </lineage>
</organism>
<evidence type="ECO:0000313" key="2">
    <source>
        <dbReference type="EMBL" id="CAA9215531.1"/>
    </source>
</evidence>
<feature type="compositionally biased region" description="Basic residues" evidence="1">
    <location>
        <begin position="52"/>
        <end position="67"/>
    </location>
</feature>
<reference evidence="2" key="1">
    <citation type="submission" date="2020-02" db="EMBL/GenBank/DDBJ databases">
        <authorList>
            <person name="Meier V. D."/>
        </authorList>
    </citation>
    <scope>NUCLEOTIDE SEQUENCE</scope>
    <source>
        <strain evidence="2">AVDCRST_MAG54</strain>
    </source>
</reference>
<sequence>GRHLARRARPRRAGHRPEPDAGPARAHPGRRGADRLPDRPVGTAGVPAGLPRGRRPRPGSRASRRGL</sequence>
<feature type="region of interest" description="Disordered" evidence="1">
    <location>
        <begin position="1"/>
        <end position="67"/>
    </location>
</feature>
<evidence type="ECO:0000256" key="1">
    <source>
        <dbReference type="SAM" id="MobiDB-lite"/>
    </source>
</evidence>
<protein>
    <submittedName>
        <fullName evidence="2">Uncharacterized protein</fullName>
    </submittedName>
</protein>
<gene>
    <name evidence="2" type="ORF">AVDCRST_MAG54-315</name>
</gene>
<accession>A0A6J4H8Z8</accession>
<dbReference type="EMBL" id="CADCTH010000042">
    <property type="protein sequence ID" value="CAA9215531.1"/>
    <property type="molecule type" value="Genomic_DNA"/>
</dbReference>
<feature type="non-terminal residue" evidence="2">
    <location>
        <position position="67"/>
    </location>
</feature>
<proteinExistence type="predicted"/>
<feature type="non-terminal residue" evidence="2">
    <location>
        <position position="1"/>
    </location>
</feature>
<name>A0A6J4H8Z8_9PSEU</name>
<dbReference type="AlphaFoldDB" id="A0A6J4H8Z8"/>
<feature type="compositionally biased region" description="Basic residues" evidence="1">
    <location>
        <begin position="1"/>
        <end position="14"/>
    </location>
</feature>